<evidence type="ECO:0000256" key="5">
    <source>
        <dbReference type="ARBA" id="ARBA00022475"/>
    </source>
</evidence>
<comment type="caution">
    <text evidence="17">The sequence shown here is derived from an EMBL/GenBank/DDBJ whole genome shotgun (WGS) entry which is preliminary data.</text>
</comment>
<evidence type="ECO:0000256" key="14">
    <source>
        <dbReference type="SAM" id="MobiDB-lite"/>
    </source>
</evidence>
<dbReference type="Pfam" id="PF02096">
    <property type="entry name" value="60KD_IMP"/>
    <property type="match status" value="1"/>
</dbReference>
<sequence length="616" mass="70565">MEEKKIDVQSIIGFILIGGLLLWMLYNNTPEETETENSTTTEQVEQEPRDNQVTTNNSNTSQTNDSTSLADAQRRLGAFGYSETLTSAQGGSTTISNDLLELKISNKGGYIEEARLKNFKTYDSIPIYLIKDGNASLNMSFTTTDGRTLNTENLYFEPELTESNGNQILSMKLKVSEDEYLEYRYAMRPGEYMLDFSVRSEGLTGVLNSAETPTLDWKLKGYRHAKSISYENRYTDLIYEYDGGDDDSVSDGEDDDEDISYIAYRQHFFSSILLTDNPFKTSSFKVENLVEDEEVDTVFTKTFASTIPLELKAGELNYNMNWYYGPSDYKILNDYDRNLDEIVPLGWGIFGWINKYIFIPFFAFLAGFLPSYGIAIIAMTIVVRIVLSPVTYKSYLSQAKMKILKPEINELNEKYKDNAMKKQQETMKLYSKAGASPMSGCLPALMQIPVFYALFQFFPSAFQLRQKSFLWADDLSSYDVVAELPFHIWFYGDHVSLFPILASIAIFVYMMMTTGQSMQANQQPGMPNMKFLMYLSPLAMLVFFNNYASGLSLYYFTSNLITIGIMLVIKYAIIDEDKIHAKIQENKKKPKKQNKFTKKFQQMMEQAEEQQKKQNK</sequence>
<feature type="transmembrane region" description="Helical" evidence="13">
    <location>
        <begin position="531"/>
        <end position="548"/>
    </location>
</feature>
<dbReference type="NCBIfam" id="NF002356">
    <property type="entry name" value="PRK01318.2-3"/>
    <property type="match status" value="1"/>
</dbReference>
<dbReference type="EMBL" id="BMIX01000001">
    <property type="protein sequence ID" value="GGG25750.1"/>
    <property type="molecule type" value="Genomic_DNA"/>
</dbReference>
<dbReference type="Gene3D" id="2.70.98.90">
    <property type="match status" value="1"/>
</dbReference>
<keyword evidence="8 13" id="KW-1133">Transmembrane helix</keyword>
<dbReference type="InterPro" id="IPR028055">
    <property type="entry name" value="YidC/Oxa/ALB_C"/>
</dbReference>
<feature type="transmembrane region" description="Helical" evidence="13">
    <location>
        <begin position="429"/>
        <end position="455"/>
    </location>
</feature>
<dbReference type="HAMAP" id="MF_01810">
    <property type="entry name" value="YidC_type1"/>
    <property type="match status" value="1"/>
</dbReference>
<evidence type="ECO:0000256" key="10">
    <source>
        <dbReference type="ARBA" id="ARBA00023186"/>
    </source>
</evidence>
<dbReference type="PANTHER" id="PTHR12428:SF65">
    <property type="entry name" value="CYTOCHROME C OXIDASE ASSEMBLY PROTEIN COX18, MITOCHONDRIAL"/>
    <property type="match status" value="1"/>
</dbReference>
<evidence type="ECO:0000256" key="8">
    <source>
        <dbReference type="ARBA" id="ARBA00022989"/>
    </source>
</evidence>
<evidence type="ECO:0000313" key="18">
    <source>
        <dbReference type="Proteomes" id="UP000605733"/>
    </source>
</evidence>
<dbReference type="Proteomes" id="UP000605733">
    <property type="component" value="Unassembled WGS sequence"/>
</dbReference>
<feature type="transmembrane region" description="Helical" evidence="13">
    <location>
        <begin position="372"/>
        <end position="392"/>
    </location>
</feature>
<name>A0ABQ1WEH8_9FLAO</name>
<feature type="domain" description="Membrane insertase YidC/Oxa/ALB C-terminal" evidence="15">
    <location>
        <begin position="372"/>
        <end position="570"/>
    </location>
</feature>
<dbReference type="InterPro" id="IPR028053">
    <property type="entry name" value="Membr_insert_YidC_N"/>
</dbReference>
<comment type="similarity">
    <text evidence="2 13">Belongs to the OXA1/ALB3/YidC family. Type 1 subfamily.</text>
</comment>
<dbReference type="PRINTS" id="PR00701">
    <property type="entry name" value="60KDINNERMP"/>
</dbReference>
<evidence type="ECO:0000256" key="1">
    <source>
        <dbReference type="ARBA" id="ARBA00004429"/>
    </source>
</evidence>
<dbReference type="CDD" id="cd19961">
    <property type="entry name" value="EcYidC-like_peri"/>
    <property type="match status" value="1"/>
</dbReference>
<feature type="domain" description="Membrane insertase YidC N-terminal" evidence="16">
    <location>
        <begin position="93"/>
        <end position="358"/>
    </location>
</feature>
<dbReference type="InterPro" id="IPR001708">
    <property type="entry name" value="YidC/ALB3/OXA1/COX18"/>
</dbReference>
<evidence type="ECO:0000256" key="12">
    <source>
        <dbReference type="ARBA" id="ARBA00033342"/>
    </source>
</evidence>
<feature type="compositionally biased region" description="Basic residues" evidence="14">
    <location>
        <begin position="588"/>
        <end position="598"/>
    </location>
</feature>
<dbReference type="CDD" id="cd20070">
    <property type="entry name" value="5TM_YidC_Alb3"/>
    <property type="match status" value="1"/>
</dbReference>
<keyword evidence="6 13" id="KW-0812">Transmembrane</keyword>
<evidence type="ECO:0000256" key="4">
    <source>
        <dbReference type="ARBA" id="ARBA00022448"/>
    </source>
</evidence>
<comment type="function">
    <text evidence="13">Required for the insertion and/or proper folding and/or complex formation of integral membrane proteins into the membrane. Involved in integration of membrane proteins that insert both dependently and independently of the Sec translocase complex, as well as at least some lipoproteins. Aids folding of multispanning membrane proteins.</text>
</comment>
<dbReference type="Pfam" id="PF14849">
    <property type="entry name" value="YidC_periplas"/>
    <property type="match status" value="1"/>
</dbReference>
<keyword evidence="10 13" id="KW-0143">Chaperone</keyword>
<evidence type="ECO:0000259" key="16">
    <source>
        <dbReference type="Pfam" id="PF14849"/>
    </source>
</evidence>
<dbReference type="InterPro" id="IPR019998">
    <property type="entry name" value="Membr_insert_YidC"/>
</dbReference>
<evidence type="ECO:0000256" key="7">
    <source>
        <dbReference type="ARBA" id="ARBA00022927"/>
    </source>
</evidence>
<dbReference type="InterPro" id="IPR038221">
    <property type="entry name" value="YidC_periplasmic_sf"/>
</dbReference>
<feature type="compositionally biased region" description="Low complexity" evidence="14">
    <location>
        <begin position="32"/>
        <end position="43"/>
    </location>
</feature>
<feature type="transmembrane region" description="Helical" evidence="13">
    <location>
        <begin position="345"/>
        <end position="366"/>
    </location>
</feature>
<comment type="subunit">
    <text evidence="13">Interacts with the Sec translocase complex via SecD. Specifically interacts with transmembrane segments of nascent integral membrane proteins during membrane integration.</text>
</comment>
<accession>A0ABQ1WEH8</accession>
<dbReference type="NCBIfam" id="TIGR03592">
    <property type="entry name" value="yidC_oxa1_cterm"/>
    <property type="match status" value="1"/>
</dbReference>
<gene>
    <name evidence="13 17" type="primary">yidC</name>
    <name evidence="17" type="ORF">GCM10011532_06370</name>
</gene>
<feature type="region of interest" description="Disordered" evidence="14">
    <location>
        <begin position="585"/>
        <end position="616"/>
    </location>
</feature>
<feature type="region of interest" description="Disordered" evidence="14">
    <location>
        <begin position="32"/>
        <end position="68"/>
    </location>
</feature>
<dbReference type="NCBIfam" id="NF002359">
    <property type="entry name" value="PRK01318.2-6"/>
    <property type="match status" value="1"/>
</dbReference>
<feature type="transmembrane region" description="Helical" evidence="13">
    <location>
        <begin position="6"/>
        <end position="26"/>
    </location>
</feature>
<feature type="transmembrane region" description="Helical" evidence="13">
    <location>
        <begin position="488"/>
        <end position="510"/>
    </location>
</feature>
<keyword evidence="9 13" id="KW-0472">Membrane</keyword>
<keyword evidence="18" id="KW-1185">Reference proteome</keyword>
<evidence type="ECO:0000259" key="15">
    <source>
        <dbReference type="Pfam" id="PF02096"/>
    </source>
</evidence>
<evidence type="ECO:0000256" key="13">
    <source>
        <dbReference type="HAMAP-Rule" id="MF_01810"/>
    </source>
</evidence>
<dbReference type="NCBIfam" id="TIGR03593">
    <property type="entry name" value="yidC_nterm"/>
    <property type="match status" value="1"/>
</dbReference>
<dbReference type="InterPro" id="IPR047196">
    <property type="entry name" value="YidC_ALB_C"/>
</dbReference>
<evidence type="ECO:0000256" key="2">
    <source>
        <dbReference type="ARBA" id="ARBA00010527"/>
    </source>
</evidence>
<evidence type="ECO:0000256" key="9">
    <source>
        <dbReference type="ARBA" id="ARBA00023136"/>
    </source>
</evidence>
<evidence type="ECO:0000313" key="17">
    <source>
        <dbReference type="EMBL" id="GGG25750.1"/>
    </source>
</evidence>
<comment type="subcellular location">
    <subcellularLocation>
        <location evidence="1">Cell inner membrane</location>
        <topology evidence="1">Multi-pass membrane protein</topology>
    </subcellularLocation>
    <subcellularLocation>
        <location evidence="13">Cell membrane</location>
        <topology evidence="13">Multi-pass membrane protein</topology>
    </subcellularLocation>
</comment>
<evidence type="ECO:0000256" key="11">
    <source>
        <dbReference type="ARBA" id="ARBA00033245"/>
    </source>
</evidence>
<keyword evidence="4 13" id="KW-0813">Transport</keyword>
<evidence type="ECO:0000256" key="3">
    <source>
        <dbReference type="ARBA" id="ARBA00015325"/>
    </source>
</evidence>
<dbReference type="PANTHER" id="PTHR12428">
    <property type="entry name" value="OXA1"/>
    <property type="match status" value="1"/>
</dbReference>
<protein>
    <recommendedName>
        <fullName evidence="3 13">Membrane protein insertase YidC</fullName>
    </recommendedName>
    <alternativeName>
        <fullName evidence="12 13">Foldase YidC</fullName>
    </alternativeName>
    <alternativeName>
        <fullName evidence="11 13">Membrane integrase YidC</fullName>
    </alternativeName>
    <alternativeName>
        <fullName evidence="13">Membrane protein YidC</fullName>
    </alternativeName>
</protein>
<proteinExistence type="inferred from homology"/>
<keyword evidence="7 13" id="KW-0653">Protein transport</keyword>
<feature type="compositionally biased region" description="Low complexity" evidence="14">
    <location>
        <begin position="51"/>
        <end position="68"/>
    </location>
</feature>
<keyword evidence="5 13" id="KW-1003">Cell membrane</keyword>
<organism evidence="17 18">
    <name type="scientific">Christiangramia forsetii</name>
    <dbReference type="NCBI Taxonomy" id="411153"/>
    <lineage>
        <taxon>Bacteria</taxon>
        <taxon>Pseudomonadati</taxon>
        <taxon>Bacteroidota</taxon>
        <taxon>Flavobacteriia</taxon>
        <taxon>Flavobacteriales</taxon>
        <taxon>Flavobacteriaceae</taxon>
        <taxon>Christiangramia</taxon>
    </lineage>
</organism>
<evidence type="ECO:0000256" key="6">
    <source>
        <dbReference type="ARBA" id="ARBA00022692"/>
    </source>
</evidence>
<dbReference type="RefSeq" id="WP_011710087.1">
    <property type="nucleotide sequence ID" value="NZ_BMIX01000001.1"/>
</dbReference>
<feature type="transmembrane region" description="Helical" evidence="13">
    <location>
        <begin position="554"/>
        <end position="573"/>
    </location>
</feature>
<reference evidence="18" key="1">
    <citation type="journal article" date="2019" name="Int. J. Syst. Evol. Microbiol.">
        <title>The Global Catalogue of Microorganisms (GCM) 10K type strain sequencing project: providing services to taxonomists for standard genome sequencing and annotation.</title>
        <authorList>
            <consortium name="The Broad Institute Genomics Platform"/>
            <consortium name="The Broad Institute Genome Sequencing Center for Infectious Disease"/>
            <person name="Wu L."/>
            <person name="Ma J."/>
        </authorList>
    </citation>
    <scope>NUCLEOTIDE SEQUENCE [LARGE SCALE GENOMIC DNA]</scope>
    <source>
        <strain evidence="18">CGMCC 1.15422</strain>
    </source>
</reference>